<reference evidence="2 3" key="1">
    <citation type="journal article" date="2012" name="Fungal Genet. Biol.">
        <title>The genome of the xerotolerant mold Wallemia sebi reveals adaptations to osmotic stress and suggests cryptic sexual reproduction.</title>
        <authorList>
            <person name="Padamsee M."/>
            <person name="Kumar T.K.A."/>
            <person name="Riley R."/>
            <person name="Binder M."/>
            <person name="Boyd A."/>
            <person name="Calvo A.M."/>
            <person name="Furukawa K."/>
            <person name="Hesse C."/>
            <person name="Hohmann S."/>
            <person name="James T.Y."/>
            <person name="LaButti K."/>
            <person name="Lapidus A."/>
            <person name="Lindquist E."/>
            <person name="Lucas S."/>
            <person name="Miller K."/>
            <person name="Shantappa S."/>
            <person name="Grigoriev I.V."/>
            <person name="Hibbett D.S."/>
            <person name="McLaughlin D.J."/>
            <person name="Spatafora J.W."/>
            <person name="Aime M.C."/>
        </authorList>
    </citation>
    <scope>NUCLEOTIDE SEQUENCE [LARGE SCALE GENOMIC DNA]</scope>
    <source>
        <strain evidence="3">ATCC MYA-4683 / CBS 633.66</strain>
    </source>
</reference>
<evidence type="ECO:0000313" key="2">
    <source>
        <dbReference type="EMBL" id="EIM19255.1"/>
    </source>
</evidence>
<dbReference type="HOGENOM" id="CLU_075666_5_2_1"/>
<organism evidence="2 3">
    <name type="scientific">Wallemia mellicola (strain ATCC MYA-4683 / CBS 633.66)</name>
    <name type="common">Wallemia sebi (CBS 633.66)</name>
    <dbReference type="NCBI Taxonomy" id="671144"/>
    <lineage>
        <taxon>Eukaryota</taxon>
        <taxon>Fungi</taxon>
        <taxon>Dikarya</taxon>
        <taxon>Basidiomycota</taxon>
        <taxon>Wallemiomycotina</taxon>
        <taxon>Wallemiomycetes</taxon>
        <taxon>Wallemiales</taxon>
        <taxon>Wallemiaceae</taxon>
        <taxon>Wallemia</taxon>
    </lineage>
</organism>
<dbReference type="GO" id="GO:0000786">
    <property type="term" value="C:nucleosome"/>
    <property type="evidence" value="ECO:0007669"/>
    <property type="project" value="InterPro"/>
</dbReference>
<dbReference type="GO" id="GO:0030527">
    <property type="term" value="F:structural constituent of chromatin"/>
    <property type="evidence" value="ECO:0007669"/>
    <property type="project" value="InterPro"/>
</dbReference>
<name>I4Y5L3_WALMC</name>
<dbReference type="KEGG" id="wse:WALSEDRAFT_22711"/>
<dbReference type="InterPro" id="IPR009072">
    <property type="entry name" value="Histone-fold"/>
</dbReference>
<dbReference type="GeneID" id="18470930"/>
<comment type="similarity">
    <text evidence="1">Belongs to the histone H2B family.</text>
</comment>
<dbReference type="InterPro" id="IPR000558">
    <property type="entry name" value="Histone_H2B"/>
</dbReference>
<evidence type="ECO:0000256" key="1">
    <source>
        <dbReference type="ARBA" id="ARBA00006846"/>
    </source>
</evidence>
<gene>
    <name evidence="2" type="ORF">WALSEDRAFT_22711</name>
</gene>
<dbReference type="GO" id="GO:0046982">
    <property type="term" value="F:protein heterodimerization activity"/>
    <property type="evidence" value="ECO:0007669"/>
    <property type="project" value="InterPro"/>
</dbReference>
<dbReference type="SUPFAM" id="SSF47113">
    <property type="entry name" value="Histone-fold"/>
    <property type="match status" value="1"/>
</dbReference>
<dbReference type="RefSeq" id="XP_006960650.1">
    <property type="nucleotide sequence ID" value="XM_006960588.1"/>
</dbReference>
<dbReference type="STRING" id="671144.I4Y5L3"/>
<dbReference type="Gene3D" id="1.10.20.10">
    <property type="entry name" value="Histone, subunit A"/>
    <property type="match status" value="1"/>
</dbReference>
<dbReference type="PRINTS" id="PR00621">
    <property type="entry name" value="HISTONEH2B"/>
</dbReference>
<evidence type="ECO:0000313" key="3">
    <source>
        <dbReference type="Proteomes" id="UP000005242"/>
    </source>
</evidence>
<dbReference type="Proteomes" id="UP000005242">
    <property type="component" value="Unassembled WGS sequence"/>
</dbReference>
<protein>
    <submittedName>
        <fullName evidence="2">Uncharacterized protein</fullName>
    </submittedName>
</protein>
<dbReference type="AlphaFoldDB" id="I4Y5L3"/>
<dbReference type="OMA" id="WVHIASY"/>
<dbReference type="EMBL" id="JH668253">
    <property type="protein sequence ID" value="EIM19255.1"/>
    <property type="molecule type" value="Genomic_DNA"/>
</dbReference>
<accession>I4Y5L3</accession>
<proteinExistence type="inferred from homology"/>
<keyword evidence="3" id="KW-1185">Reference proteome</keyword>
<dbReference type="GO" id="GO:0003677">
    <property type="term" value="F:DNA binding"/>
    <property type="evidence" value="ECO:0007669"/>
    <property type="project" value="InterPro"/>
</dbReference>
<dbReference type="InParanoid" id="I4Y5L3"/>
<sequence length="53" mass="5935">MFRPNIWISTNKKSTVLSYEIQLSVCLILLSDLSKHAISEGFKSVTKFSSSKA</sequence>